<dbReference type="InterPro" id="IPR024467">
    <property type="entry name" value="Xre/MbcA/ParS-like_toxin-bd"/>
</dbReference>
<evidence type="ECO:0000259" key="2">
    <source>
        <dbReference type="Pfam" id="PF20432"/>
    </source>
</evidence>
<organism evidence="3 4">
    <name type="scientific">Serratia oryzae</name>
    <dbReference type="NCBI Taxonomy" id="2034155"/>
    <lineage>
        <taxon>Bacteria</taxon>
        <taxon>Pseudomonadati</taxon>
        <taxon>Pseudomonadota</taxon>
        <taxon>Gammaproteobacteria</taxon>
        <taxon>Enterobacterales</taxon>
        <taxon>Yersiniaceae</taxon>
        <taxon>Serratia</taxon>
    </lineage>
</organism>
<name>A0A1S8CFD0_9GAMM</name>
<comment type="caution">
    <text evidence="3">The sequence shown here is derived from an EMBL/GenBank/DDBJ whole genome shotgun (WGS) entry which is preliminary data.</text>
</comment>
<dbReference type="Proteomes" id="UP000216021">
    <property type="component" value="Unassembled WGS sequence"/>
</dbReference>
<dbReference type="Pfam" id="PF20432">
    <property type="entry name" value="Xre-like-HTH"/>
    <property type="match status" value="1"/>
</dbReference>
<dbReference type="AlphaFoldDB" id="A0A1S8CFD0"/>
<proteinExistence type="predicted"/>
<dbReference type="RefSeq" id="WP_076943815.1">
    <property type="nucleotide sequence ID" value="NZ_MOXD01000013.1"/>
</dbReference>
<dbReference type="EMBL" id="MOXD01000013">
    <property type="protein sequence ID" value="OMQ20285.1"/>
    <property type="molecule type" value="Genomic_DNA"/>
</dbReference>
<sequence length="148" mass="16228">MRTFSPSKRPTSNELWRSAGFPASRGPELILRLRQGLPVSVIETIHSWAGFPKADILRITGINAKTLSRRKAGSGILSPDESEKIARLIRVADAAVALFEGDREKAVNWMRKPVRGLANETPESLLNTESGAVEVLDLIGRLEHGVFS</sequence>
<accession>A0A1S8CFD0</accession>
<dbReference type="InterPro" id="IPR046847">
    <property type="entry name" value="Xre-like_HTH"/>
</dbReference>
<keyword evidence="4" id="KW-1185">Reference proteome</keyword>
<evidence type="ECO:0000313" key="4">
    <source>
        <dbReference type="Proteomes" id="UP000216021"/>
    </source>
</evidence>
<feature type="domain" description="Antitoxin Xre-like helix-turn-helix" evidence="2">
    <location>
        <begin position="29"/>
        <end position="90"/>
    </location>
</feature>
<dbReference type="InterPro" id="IPR011979">
    <property type="entry name" value="Antitox_Xre"/>
</dbReference>
<dbReference type="Pfam" id="PF09722">
    <property type="entry name" value="Xre_MbcA_ParS_C"/>
    <property type="match status" value="1"/>
</dbReference>
<dbReference type="STRING" id="2034155.BMI79_19065"/>
<evidence type="ECO:0000313" key="3">
    <source>
        <dbReference type="EMBL" id="OMQ20285.1"/>
    </source>
</evidence>
<dbReference type="OrthoDB" id="8595277at2"/>
<evidence type="ECO:0000259" key="1">
    <source>
        <dbReference type="Pfam" id="PF09722"/>
    </source>
</evidence>
<dbReference type="GO" id="GO:0003677">
    <property type="term" value="F:DNA binding"/>
    <property type="evidence" value="ECO:0007669"/>
    <property type="project" value="InterPro"/>
</dbReference>
<protein>
    <submittedName>
        <fullName evidence="3">Toxin-antitoxin system antitoxin component</fullName>
    </submittedName>
</protein>
<dbReference type="NCBIfam" id="TIGR02293">
    <property type="entry name" value="TAS_TIGR02293"/>
    <property type="match status" value="1"/>
</dbReference>
<reference evidence="3 4" key="1">
    <citation type="submission" date="2016-11" db="EMBL/GenBank/DDBJ databases">
        <title>Rahnella oryzae sp. nov., isolated from rice root.</title>
        <authorList>
            <person name="Zhang X.-X."/>
            <person name="Zhang J."/>
        </authorList>
    </citation>
    <scope>NUCLEOTIDE SEQUENCE [LARGE SCALE GENOMIC DNA]</scope>
    <source>
        <strain evidence="3 4">J11-6</strain>
    </source>
</reference>
<feature type="domain" description="Antitoxin Xre/MbcA/ParS-like toxin-binding" evidence="1">
    <location>
        <begin position="94"/>
        <end position="145"/>
    </location>
</feature>
<gene>
    <name evidence="3" type="ORF">BMI79_19065</name>
</gene>